<dbReference type="CDD" id="cd03442">
    <property type="entry name" value="BFIT_BACH"/>
    <property type="match status" value="2"/>
</dbReference>
<dbReference type="Pfam" id="PF03061">
    <property type="entry name" value="4HBT"/>
    <property type="match status" value="1"/>
</dbReference>
<accession>A0AAV7GZ24</accession>
<protein>
    <recommendedName>
        <fullName evidence="5">HotDog ACOT-type domain-containing protein</fullName>
    </recommendedName>
</protein>
<comment type="similarity">
    <text evidence="1">Belongs to the acyl coenzyme A hydrolase family.</text>
</comment>
<dbReference type="InterPro" id="IPR029069">
    <property type="entry name" value="HotDog_dom_sf"/>
</dbReference>
<organism evidence="6 7">
    <name type="scientific">Dendrobium chrysotoxum</name>
    <name type="common">Orchid</name>
    <dbReference type="NCBI Taxonomy" id="161865"/>
    <lineage>
        <taxon>Eukaryota</taxon>
        <taxon>Viridiplantae</taxon>
        <taxon>Streptophyta</taxon>
        <taxon>Embryophyta</taxon>
        <taxon>Tracheophyta</taxon>
        <taxon>Spermatophyta</taxon>
        <taxon>Magnoliopsida</taxon>
        <taxon>Liliopsida</taxon>
        <taxon>Asparagales</taxon>
        <taxon>Orchidaceae</taxon>
        <taxon>Epidendroideae</taxon>
        <taxon>Malaxideae</taxon>
        <taxon>Dendrobiinae</taxon>
        <taxon>Dendrobium</taxon>
    </lineage>
</organism>
<dbReference type="InterPro" id="IPR006683">
    <property type="entry name" value="Thioestr_dom"/>
</dbReference>
<dbReference type="GO" id="GO:0006637">
    <property type="term" value="P:acyl-CoA metabolic process"/>
    <property type="evidence" value="ECO:0007669"/>
    <property type="project" value="TreeGrafter"/>
</dbReference>
<gene>
    <name evidence="6" type="ORF">IEQ34_009621</name>
</gene>
<dbReference type="PANTHER" id="PTHR12655">
    <property type="entry name" value="ACYL-COA THIOESTERASE"/>
    <property type="match status" value="1"/>
</dbReference>
<keyword evidence="3" id="KW-0378">Hydrolase</keyword>
<sequence length="607" mass="68572">MIFFFFWKNLWNLASRNFSCLTCTSTVMGKCPPKKLPYLLGHILFCPARSRQLSSGRTLPTLSPPSLQPMDSTAPASPIRVVSTFSSPLDRPIDASSSIRKPLSLWPGMYHSPVTNALWEARSSIFERLLDPSMDGPPQSELLTKSPAQSRTSIVYNFSTDYILREQYRDPWNEVRIGKLLEDLDALAGTIAVKHCADDDSTTRPLLLVTASVDKMVLKKPLCVDKDLKISGAVTWVGRSSIEIQIEVTQSEQENSLQSDPLALTAYFTFVARDSKTGKSAPVNRLAPETDQEDLFLKEGEARDKLRKRKREVEKLAFEGGHSVHGEVKRLKSLLAEGRIFCDLPALADRDSILIRDTRLENSLICQPQQRNLHGRIFGGFLMHRAYELAFSTAYAFVGHRPCFHEVDHVDFLKPVDVGDFLRFKSCVLYTQLENPEKPLINIEVTAHVTRPELRTSEVSNTFYFTFTVSADALKKGLRIRNVVPATEEEARRVLERIDAEKIFWCPLSILKRWELTNWEKVSYILLYFCLYLKYKAAKAIHKLSQGSDSNNFSFNTRVSVLIAAGNWLIPKDFPTSIHNAISTIQIDNSVADLPFGVIRTTQGFFG</sequence>
<dbReference type="AlphaFoldDB" id="A0AAV7GZ24"/>
<keyword evidence="4" id="KW-0809">Transit peptide</keyword>
<evidence type="ECO:0000256" key="3">
    <source>
        <dbReference type="ARBA" id="ARBA00022801"/>
    </source>
</evidence>
<dbReference type="Proteomes" id="UP000775213">
    <property type="component" value="Unassembled WGS sequence"/>
</dbReference>
<keyword evidence="2" id="KW-0677">Repeat</keyword>
<evidence type="ECO:0000313" key="7">
    <source>
        <dbReference type="Proteomes" id="UP000775213"/>
    </source>
</evidence>
<feature type="domain" description="HotDog ACOT-type" evidence="5">
    <location>
        <begin position="154"/>
        <end position="276"/>
    </location>
</feature>
<evidence type="ECO:0000259" key="5">
    <source>
        <dbReference type="PROSITE" id="PS51770"/>
    </source>
</evidence>
<name>A0AAV7GZ24_DENCH</name>
<comment type="caution">
    <text evidence="6">The sequence shown here is derived from an EMBL/GenBank/DDBJ whole genome shotgun (WGS) entry which is preliminary data.</text>
</comment>
<dbReference type="Gene3D" id="3.10.129.10">
    <property type="entry name" value="Hotdog Thioesterase"/>
    <property type="match status" value="2"/>
</dbReference>
<feature type="domain" description="HotDog ACOT-type" evidence="5">
    <location>
        <begin position="356"/>
        <end position="473"/>
    </location>
</feature>
<evidence type="ECO:0000256" key="1">
    <source>
        <dbReference type="ARBA" id="ARBA00010458"/>
    </source>
</evidence>
<dbReference type="PANTHER" id="PTHR12655:SF0">
    <property type="entry name" value="ACYL-COENZYME A THIOESTERASE 9, MITOCHONDRIAL"/>
    <property type="match status" value="1"/>
</dbReference>
<evidence type="ECO:0000256" key="4">
    <source>
        <dbReference type="ARBA" id="ARBA00022946"/>
    </source>
</evidence>
<dbReference type="GO" id="GO:0047617">
    <property type="term" value="F:fatty acyl-CoA hydrolase activity"/>
    <property type="evidence" value="ECO:0007669"/>
    <property type="project" value="TreeGrafter"/>
</dbReference>
<dbReference type="InterPro" id="IPR033120">
    <property type="entry name" value="HOTDOG_ACOT"/>
</dbReference>
<dbReference type="PROSITE" id="PS51770">
    <property type="entry name" value="HOTDOG_ACOT"/>
    <property type="match status" value="2"/>
</dbReference>
<dbReference type="FunFam" id="3.10.129.10:FF:000023">
    <property type="entry name" value="Acyl-coenzyme A thioesterase 9, mitochondrial"/>
    <property type="match status" value="1"/>
</dbReference>
<proteinExistence type="inferred from homology"/>
<dbReference type="EMBL" id="JAGFBR010000009">
    <property type="protein sequence ID" value="KAH0462046.1"/>
    <property type="molecule type" value="Genomic_DNA"/>
</dbReference>
<evidence type="ECO:0000313" key="6">
    <source>
        <dbReference type="EMBL" id="KAH0462046.1"/>
    </source>
</evidence>
<dbReference type="SUPFAM" id="SSF54637">
    <property type="entry name" value="Thioesterase/thiol ester dehydrase-isomerase"/>
    <property type="match status" value="2"/>
</dbReference>
<keyword evidence="7" id="KW-1185">Reference proteome</keyword>
<dbReference type="FunFam" id="3.10.129.10:FF:000031">
    <property type="entry name" value="Acyl-coenzyme A thioesterase 9, mitochondrial"/>
    <property type="match status" value="1"/>
</dbReference>
<evidence type="ECO:0000256" key="2">
    <source>
        <dbReference type="ARBA" id="ARBA00022737"/>
    </source>
</evidence>
<reference evidence="6 7" key="1">
    <citation type="journal article" date="2021" name="Hortic Res">
        <title>Chromosome-scale assembly of the Dendrobium chrysotoxum genome enhances the understanding of orchid evolution.</title>
        <authorList>
            <person name="Zhang Y."/>
            <person name="Zhang G.Q."/>
            <person name="Zhang D."/>
            <person name="Liu X.D."/>
            <person name="Xu X.Y."/>
            <person name="Sun W.H."/>
            <person name="Yu X."/>
            <person name="Zhu X."/>
            <person name="Wang Z.W."/>
            <person name="Zhao X."/>
            <person name="Zhong W.Y."/>
            <person name="Chen H."/>
            <person name="Yin W.L."/>
            <person name="Huang T."/>
            <person name="Niu S.C."/>
            <person name="Liu Z.J."/>
        </authorList>
    </citation>
    <scope>NUCLEOTIDE SEQUENCE [LARGE SCALE GENOMIC DNA]</scope>
    <source>
        <strain evidence="6">Lindl</strain>
    </source>
</reference>